<dbReference type="CDD" id="cd03301">
    <property type="entry name" value="ABC_MalK_N"/>
    <property type="match status" value="1"/>
</dbReference>
<evidence type="ECO:0000256" key="1">
    <source>
        <dbReference type="ARBA" id="ARBA00004417"/>
    </source>
</evidence>
<evidence type="ECO:0000259" key="10">
    <source>
        <dbReference type="PROSITE" id="PS50893"/>
    </source>
</evidence>
<reference evidence="11 12" key="1">
    <citation type="submission" date="2016-09" db="EMBL/GenBank/DDBJ databases">
        <title>Rhizobium sp. nov., a novel species isolated from the rice rhizosphere.</title>
        <authorList>
            <person name="Zhao J."/>
            <person name="Zhang X."/>
        </authorList>
    </citation>
    <scope>NUCLEOTIDE SEQUENCE [LARGE SCALE GENOMIC DNA]</scope>
    <source>
        <strain evidence="11 12">1.7048</strain>
    </source>
</reference>
<keyword evidence="6" id="KW-0547">Nucleotide-binding</keyword>
<evidence type="ECO:0000256" key="7">
    <source>
        <dbReference type="ARBA" id="ARBA00022840"/>
    </source>
</evidence>
<organism evidence="11 12">
    <name type="scientific">Xaviernesmea oryzae</name>
    <dbReference type="NCBI Taxonomy" id="464029"/>
    <lineage>
        <taxon>Bacteria</taxon>
        <taxon>Pseudomonadati</taxon>
        <taxon>Pseudomonadota</taxon>
        <taxon>Alphaproteobacteria</taxon>
        <taxon>Hyphomicrobiales</taxon>
        <taxon>Rhizobiaceae</taxon>
        <taxon>Rhizobium/Agrobacterium group</taxon>
        <taxon>Xaviernesmea</taxon>
    </lineage>
</organism>
<evidence type="ECO:0000256" key="6">
    <source>
        <dbReference type="ARBA" id="ARBA00022741"/>
    </source>
</evidence>
<name>A0A1Q9B0W4_9HYPH</name>
<dbReference type="Pfam" id="PF17912">
    <property type="entry name" value="OB_MalK"/>
    <property type="match status" value="1"/>
</dbReference>
<dbReference type="SMART" id="SM00382">
    <property type="entry name" value="AAA"/>
    <property type="match status" value="1"/>
</dbReference>
<dbReference type="InterPro" id="IPR015855">
    <property type="entry name" value="ABC_transpr_MalK-like"/>
</dbReference>
<evidence type="ECO:0000256" key="9">
    <source>
        <dbReference type="ARBA" id="ARBA00023136"/>
    </source>
</evidence>
<dbReference type="GO" id="GO:0140359">
    <property type="term" value="F:ABC-type transporter activity"/>
    <property type="evidence" value="ECO:0007669"/>
    <property type="project" value="InterPro"/>
</dbReference>
<dbReference type="GO" id="GO:0016887">
    <property type="term" value="F:ATP hydrolysis activity"/>
    <property type="evidence" value="ECO:0007669"/>
    <property type="project" value="InterPro"/>
</dbReference>
<dbReference type="PANTHER" id="PTHR43875:SF15">
    <property type="entry name" value="TREHALOSE IMPORT ATP-BINDING PROTEIN SUGC"/>
    <property type="match status" value="1"/>
</dbReference>
<dbReference type="PROSITE" id="PS00211">
    <property type="entry name" value="ABC_TRANSPORTER_1"/>
    <property type="match status" value="1"/>
</dbReference>
<dbReference type="Gene3D" id="3.40.50.300">
    <property type="entry name" value="P-loop containing nucleotide triphosphate hydrolases"/>
    <property type="match status" value="1"/>
</dbReference>
<dbReference type="RefSeq" id="WP_075626284.1">
    <property type="nucleotide sequence ID" value="NZ_FOAM01000005.1"/>
</dbReference>
<dbReference type="SUPFAM" id="SSF50331">
    <property type="entry name" value="MOP-like"/>
    <property type="match status" value="1"/>
</dbReference>
<keyword evidence="8" id="KW-1278">Translocase</keyword>
<dbReference type="GO" id="GO:0008643">
    <property type="term" value="P:carbohydrate transport"/>
    <property type="evidence" value="ECO:0007669"/>
    <property type="project" value="InterPro"/>
</dbReference>
<dbReference type="InterPro" id="IPR012340">
    <property type="entry name" value="NA-bd_OB-fold"/>
</dbReference>
<evidence type="ECO:0000256" key="3">
    <source>
        <dbReference type="ARBA" id="ARBA00022448"/>
    </source>
</evidence>
<dbReference type="InterPro" id="IPR017871">
    <property type="entry name" value="ABC_transporter-like_CS"/>
</dbReference>
<evidence type="ECO:0000313" key="11">
    <source>
        <dbReference type="EMBL" id="OLP61621.1"/>
    </source>
</evidence>
<dbReference type="InterPro" id="IPR027417">
    <property type="entry name" value="P-loop_NTPase"/>
</dbReference>
<dbReference type="InterPro" id="IPR003439">
    <property type="entry name" value="ABC_transporter-like_ATP-bd"/>
</dbReference>
<evidence type="ECO:0000256" key="2">
    <source>
        <dbReference type="ARBA" id="ARBA00005417"/>
    </source>
</evidence>
<evidence type="ECO:0000256" key="8">
    <source>
        <dbReference type="ARBA" id="ARBA00022967"/>
    </source>
</evidence>
<dbReference type="InterPro" id="IPR040582">
    <property type="entry name" value="OB_MalK-like"/>
</dbReference>
<dbReference type="EMBL" id="MKIP01000031">
    <property type="protein sequence ID" value="OLP61621.1"/>
    <property type="molecule type" value="Genomic_DNA"/>
</dbReference>
<dbReference type="PROSITE" id="PS50893">
    <property type="entry name" value="ABC_TRANSPORTER_2"/>
    <property type="match status" value="1"/>
</dbReference>
<gene>
    <name evidence="11" type="ORF">BJF93_08410</name>
</gene>
<protein>
    <submittedName>
        <fullName evidence="11">ABC transporter ATP-binding protein</fullName>
    </submittedName>
</protein>
<keyword evidence="7 11" id="KW-0067">ATP-binding</keyword>
<dbReference type="FunFam" id="3.40.50.300:FF:000042">
    <property type="entry name" value="Maltose/maltodextrin ABC transporter, ATP-binding protein"/>
    <property type="match status" value="1"/>
</dbReference>
<keyword evidence="5" id="KW-0997">Cell inner membrane</keyword>
<keyword evidence="12" id="KW-1185">Reference proteome</keyword>
<sequence>MAEITFENVSKTYPGGKAAALTDFNLRIEDGEFIVLVGPSGCGKTTALRMIAGLEDISGGTLRINDKVANDLAPRDRDIAMVFQSYALYPHLTVAENIAFGLKVRGAKPEVIEKKVRETAELLELTEFLERKPARLSGGQRQRVAMGRALVRSPNAFLMDEPLSNLDARLRGQMRAEIARLQRLSAVTTVYVTHDQVEAMTMGHRVAVMNRGTLQQLDTPRHLYDKPANMFVASFIGSPPINFMEGELTAHEGGPALACGPLMLPLGEAGRRLSSRRPGKVILGMRPEHMKIAPEAGSGTFGARAAFVEDLGATLLLHMDEHGIAIGHANMVEDDRDLMTTVPKLKALVDSSHRIQRDDRVHLTIDPALILLFDPATGAAV</sequence>
<dbReference type="GO" id="GO:0005524">
    <property type="term" value="F:ATP binding"/>
    <property type="evidence" value="ECO:0007669"/>
    <property type="project" value="UniProtKB-KW"/>
</dbReference>
<keyword evidence="3" id="KW-0813">Transport</keyword>
<proteinExistence type="inferred from homology"/>
<comment type="similarity">
    <text evidence="2">Belongs to the ABC transporter superfamily.</text>
</comment>
<accession>A0A1Q9B0W4</accession>
<evidence type="ECO:0000256" key="5">
    <source>
        <dbReference type="ARBA" id="ARBA00022519"/>
    </source>
</evidence>
<keyword evidence="4" id="KW-1003">Cell membrane</keyword>
<dbReference type="Proteomes" id="UP000186364">
    <property type="component" value="Unassembled WGS sequence"/>
</dbReference>
<comment type="subcellular location">
    <subcellularLocation>
        <location evidence="1">Cell inner membrane</location>
        <topology evidence="1">Peripheral membrane protein</topology>
    </subcellularLocation>
</comment>
<dbReference type="Gene3D" id="2.40.50.140">
    <property type="entry name" value="Nucleic acid-binding proteins"/>
    <property type="match status" value="1"/>
</dbReference>
<dbReference type="SUPFAM" id="SSF52540">
    <property type="entry name" value="P-loop containing nucleoside triphosphate hydrolases"/>
    <property type="match status" value="1"/>
</dbReference>
<dbReference type="AlphaFoldDB" id="A0A1Q9B0W4"/>
<dbReference type="GO" id="GO:0055052">
    <property type="term" value="C:ATP-binding cassette (ABC) transporter complex, substrate-binding subunit-containing"/>
    <property type="evidence" value="ECO:0007669"/>
    <property type="project" value="TreeGrafter"/>
</dbReference>
<dbReference type="InterPro" id="IPR003593">
    <property type="entry name" value="AAA+_ATPase"/>
</dbReference>
<dbReference type="NCBIfam" id="NF008653">
    <property type="entry name" value="PRK11650.1"/>
    <property type="match status" value="1"/>
</dbReference>
<dbReference type="Gene3D" id="2.40.50.100">
    <property type="match status" value="1"/>
</dbReference>
<comment type="caution">
    <text evidence="11">The sequence shown here is derived from an EMBL/GenBank/DDBJ whole genome shotgun (WGS) entry which is preliminary data.</text>
</comment>
<dbReference type="InterPro" id="IPR008995">
    <property type="entry name" value="Mo/tungstate-bd_C_term_dom"/>
</dbReference>
<keyword evidence="9" id="KW-0472">Membrane</keyword>
<evidence type="ECO:0000256" key="4">
    <source>
        <dbReference type="ARBA" id="ARBA00022475"/>
    </source>
</evidence>
<dbReference type="Pfam" id="PF00005">
    <property type="entry name" value="ABC_tran"/>
    <property type="match status" value="1"/>
</dbReference>
<dbReference type="PANTHER" id="PTHR43875">
    <property type="entry name" value="MALTODEXTRIN IMPORT ATP-BINDING PROTEIN MSMX"/>
    <property type="match status" value="1"/>
</dbReference>
<dbReference type="OrthoDB" id="9802264at2"/>
<feature type="domain" description="ABC transporter" evidence="10">
    <location>
        <begin position="4"/>
        <end position="236"/>
    </location>
</feature>
<dbReference type="InterPro" id="IPR047641">
    <property type="entry name" value="ABC_transpr_MalK/UgpC-like"/>
</dbReference>
<evidence type="ECO:0000313" key="12">
    <source>
        <dbReference type="Proteomes" id="UP000186364"/>
    </source>
</evidence>